<dbReference type="InterPro" id="IPR014543">
    <property type="entry name" value="UCP028291"/>
</dbReference>
<dbReference type="OrthoDB" id="9806511at2"/>
<comment type="caution">
    <text evidence="1">The sequence shown here is derived from an EMBL/GenBank/DDBJ whole genome shotgun (WGS) entry which is preliminary data.</text>
</comment>
<dbReference type="EMBL" id="VNHQ01000010">
    <property type="protein sequence ID" value="TYP66955.1"/>
    <property type="molecule type" value="Genomic_DNA"/>
</dbReference>
<sequence length="105" mass="11888">MPKFHARVATPRASRNMTRLFKHFAHKGEVRLEDQQAEVVFVFGECRMFAGPEQLLIDCQAAAGEAEKRLRFVIADHLNRFSGDEALQVEWQEGPLPDAPAERPA</sequence>
<evidence type="ECO:0000313" key="2">
    <source>
        <dbReference type="Proteomes" id="UP000324282"/>
    </source>
</evidence>
<organism evidence="1 2">
    <name type="scientific">Stutzerimonas stutzeri</name>
    <name type="common">Pseudomonas stutzeri</name>
    <dbReference type="NCBI Taxonomy" id="316"/>
    <lineage>
        <taxon>Bacteria</taxon>
        <taxon>Pseudomonadati</taxon>
        <taxon>Pseudomonadota</taxon>
        <taxon>Gammaproteobacteria</taxon>
        <taxon>Pseudomonadales</taxon>
        <taxon>Pseudomonadaceae</taxon>
        <taxon>Stutzerimonas</taxon>
    </lineage>
</organism>
<dbReference type="AlphaFoldDB" id="A0A5S5BIR2"/>
<evidence type="ECO:0008006" key="3">
    <source>
        <dbReference type="Google" id="ProtNLM"/>
    </source>
</evidence>
<accession>A0A5S5BIR2</accession>
<dbReference type="Gene3D" id="3.30.310.50">
    <property type="entry name" value="Alpha-D-phosphohexomutase, C-terminal domain"/>
    <property type="match status" value="1"/>
</dbReference>
<protein>
    <recommendedName>
        <fullName evidence="3">DUF2218 domain-containing protein</fullName>
    </recommendedName>
</protein>
<name>A0A5S5BIR2_STUST</name>
<dbReference type="Proteomes" id="UP000324282">
    <property type="component" value="Unassembled WGS sequence"/>
</dbReference>
<reference evidence="1 2" key="1">
    <citation type="submission" date="2019-07" db="EMBL/GenBank/DDBJ databases">
        <title>Deep subsurface shale carbon reservoir microbial communities from Ohio and West Virginia, USA.</title>
        <authorList>
            <person name="Wrighton K."/>
        </authorList>
    </citation>
    <scope>NUCLEOTIDE SEQUENCE [LARGE SCALE GENOMIC DNA]</scope>
    <source>
        <strain evidence="1 2">NP_8Ht</strain>
    </source>
</reference>
<dbReference type="Pfam" id="PF09981">
    <property type="entry name" value="DUF2218"/>
    <property type="match status" value="1"/>
</dbReference>
<evidence type="ECO:0000313" key="1">
    <source>
        <dbReference type="EMBL" id="TYP66955.1"/>
    </source>
</evidence>
<gene>
    <name evidence="1" type="ORF">A9A72_120280</name>
</gene>
<dbReference type="RefSeq" id="WP_148923992.1">
    <property type="nucleotide sequence ID" value="NZ_VNHQ01000010.1"/>
</dbReference>
<proteinExistence type="predicted"/>